<evidence type="ECO:0000313" key="11">
    <source>
        <dbReference type="EMBL" id="KAK8889241.1"/>
    </source>
</evidence>
<feature type="compositionally biased region" description="Basic and acidic residues" evidence="10">
    <location>
        <begin position="340"/>
        <end position="371"/>
    </location>
</feature>
<evidence type="ECO:0000256" key="6">
    <source>
        <dbReference type="ARBA" id="ARBA00023069"/>
    </source>
</evidence>
<dbReference type="Proteomes" id="UP001470230">
    <property type="component" value="Unassembled WGS sequence"/>
</dbReference>
<keyword evidence="12" id="KW-1185">Reference proteome</keyword>
<dbReference type="EMBL" id="JAPFFF010000005">
    <property type="protein sequence ID" value="KAK8889241.1"/>
    <property type="molecule type" value="Genomic_DNA"/>
</dbReference>
<dbReference type="PANTHER" id="PTHR21648:SF0">
    <property type="entry name" value="RADIAL SPOKE HEAD PROTEIN 3 HOMOLOG"/>
    <property type="match status" value="1"/>
</dbReference>
<evidence type="ECO:0000256" key="7">
    <source>
        <dbReference type="ARBA" id="ARBA00023212"/>
    </source>
</evidence>
<sequence>MTSTFAFKAGARPVFAQTKFKQESDTDRTAYHITVDPRVARGSVYSHHKPPTDTVQPIRYRPRPIPTHEKEEYQMADNEEEDLLDKIAEPTLYEIDDRPIEDDLATANETYIERPPTPQFIEDEPGIDVATQVGENDLFDFDREVRPMIKVIVQHTLLRALAEVHEEVEVENISKHRDRYEFERNTILAELQRLEAKAQRKFEEDKRRREQREKVQKEISELNHDLSSRGFAEFYATDVVLNAMDLLEERGFFYDEVEREVSETFLPWLSQELAGALAVKETIVEIKKKTIVKADEIKKNAKRDLSNQNNQQKENVKQKKDDTLRKMLIEDRAGTNIRRTMKEYHEKKAKEEEERRHLEEEEKSQSNREENLSTNYDEESSEV</sequence>
<keyword evidence="7" id="KW-0206">Cytoskeleton</keyword>
<evidence type="ECO:0000256" key="2">
    <source>
        <dbReference type="ARBA" id="ARBA00006737"/>
    </source>
</evidence>
<evidence type="ECO:0000256" key="9">
    <source>
        <dbReference type="SAM" id="Coils"/>
    </source>
</evidence>
<feature type="region of interest" description="Disordered" evidence="10">
    <location>
        <begin position="302"/>
        <end position="383"/>
    </location>
</feature>
<comment type="similarity">
    <text evidence="2">Belongs to the flagellar radial spoke RSP3 family.</text>
</comment>
<feature type="coiled-coil region" evidence="9">
    <location>
        <begin position="177"/>
        <end position="213"/>
    </location>
</feature>
<feature type="compositionally biased region" description="Basic and acidic residues" evidence="10">
    <location>
        <begin position="314"/>
        <end position="333"/>
    </location>
</feature>
<evidence type="ECO:0000256" key="10">
    <source>
        <dbReference type="SAM" id="MobiDB-lite"/>
    </source>
</evidence>
<evidence type="ECO:0000256" key="8">
    <source>
        <dbReference type="ARBA" id="ARBA00023273"/>
    </source>
</evidence>
<evidence type="ECO:0000313" key="12">
    <source>
        <dbReference type="Proteomes" id="UP001470230"/>
    </source>
</evidence>
<comment type="caution">
    <text evidence="11">The sequence shown here is derived from an EMBL/GenBank/DDBJ whole genome shotgun (WGS) entry which is preliminary data.</text>
</comment>
<comment type="subcellular location">
    <subcellularLocation>
        <location evidence="1">Cytoplasm</location>
        <location evidence="1">Cytoskeleton</location>
        <location evidence="1">Flagellum axoneme</location>
    </subcellularLocation>
</comment>
<name>A0ABR2KDP6_9EUKA</name>
<evidence type="ECO:0000256" key="5">
    <source>
        <dbReference type="ARBA" id="ARBA00022846"/>
    </source>
</evidence>
<dbReference type="PANTHER" id="PTHR21648">
    <property type="entry name" value="FLAGELLAR RADIAL SPOKE PROTEIN 3"/>
    <property type="match status" value="1"/>
</dbReference>
<keyword evidence="9" id="KW-0175">Coiled coil</keyword>
<organism evidence="11 12">
    <name type="scientific">Tritrichomonas musculus</name>
    <dbReference type="NCBI Taxonomy" id="1915356"/>
    <lineage>
        <taxon>Eukaryota</taxon>
        <taxon>Metamonada</taxon>
        <taxon>Parabasalia</taxon>
        <taxon>Tritrichomonadida</taxon>
        <taxon>Tritrichomonadidae</taxon>
        <taxon>Tritrichomonas</taxon>
    </lineage>
</organism>
<evidence type="ECO:0000256" key="1">
    <source>
        <dbReference type="ARBA" id="ARBA00004611"/>
    </source>
</evidence>
<keyword evidence="5" id="KW-0282">Flagellum</keyword>
<keyword evidence="4" id="KW-0597">Phosphoprotein</keyword>
<accession>A0ABR2KDP6</accession>
<evidence type="ECO:0000256" key="3">
    <source>
        <dbReference type="ARBA" id="ARBA00022490"/>
    </source>
</evidence>
<dbReference type="Pfam" id="PF06098">
    <property type="entry name" value="Radial_spoke_3"/>
    <property type="match status" value="1"/>
</dbReference>
<keyword evidence="3" id="KW-0963">Cytoplasm</keyword>
<dbReference type="InterPro" id="IPR009290">
    <property type="entry name" value="Radial_spoke_3"/>
</dbReference>
<reference evidence="11 12" key="1">
    <citation type="submission" date="2024-04" db="EMBL/GenBank/DDBJ databases">
        <title>Tritrichomonas musculus Genome.</title>
        <authorList>
            <person name="Alves-Ferreira E."/>
            <person name="Grigg M."/>
            <person name="Lorenzi H."/>
            <person name="Galac M."/>
        </authorList>
    </citation>
    <scope>NUCLEOTIDE SEQUENCE [LARGE SCALE GENOMIC DNA]</scope>
    <source>
        <strain evidence="11 12">EAF2021</strain>
    </source>
</reference>
<keyword evidence="6" id="KW-0969">Cilium</keyword>
<evidence type="ECO:0000256" key="4">
    <source>
        <dbReference type="ARBA" id="ARBA00022553"/>
    </source>
</evidence>
<proteinExistence type="inferred from homology"/>
<protein>
    <submittedName>
        <fullName evidence="11">Radial spoke head protein 3</fullName>
    </submittedName>
</protein>
<gene>
    <name evidence="11" type="ORF">M9Y10_033987</name>
</gene>
<keyword evidence="8" id="KW-0966">Cell projection</keyword>